<comment type="similarity">
    <text evidence="1">Belongs to the ARTD/PARP family.</text>
</comment>
<dbReference type="InterPro" id="IPR051712">
    <property type="entry name" value="ARTD-AVP"/>
</dbReference>
<evidence type="ECO:0000256" key="2">
    <source>
        <dbReference type="RuleBase" id="RU362114"/>
    </source>
</evidence>
<evidence type="ECO:0000259" key="3">
    <source>
        <dbReference type="PROSITE" id="PS51059"/>
    </source>
</evidence>
<keyword evidence="2" id="KW-0328">Glycosyltransferase</keyword>
<keyword evidence="2" id="KW-0520">NAD</keyword>
<protein>
    <recommendedName>
        <fullName evidence="2">Poly [ADP-ribose] polymerase</fullName>
        <shortName evidence="2">PARP</shortName>
        <ecNumber evidence="2">2.4.2.-</ecNumber>
    </recommendedName>
</protein>
<dbReference type="InterPro" id="IPR012317">
    <property type="entry name" value="Poly(ADP-ribose)pol_cat_dom"/>
</dbReference>
<dbReference type="GO" id="GO:1990404">
    <property type="term" value="F:NAD+-protein mono-ADP-ribosyltransferase activity"/>
    <property type="evidence" value="ECO:0007669"/>
    <property type="project" value="TreeGrafter"/>
</dbReference>
<dbReference type="SUPFAM" id="SSF56399">
    <property type="entry name" value="ADP-ribosylation"/>
    <property type="match status" value="1"/>
</dbReference>
<dbReference type="Ensembl" id="ENSEBUT00000005194.1">
    <property type="protein sequence ID" value="ENSEBUP00000004756.1"/>
    <property type="gene ID" value="ENSEBUG00000003295.1"/>
</dbReference>
<name>A0A8C4NAB3_EPTBU</name>
<dbReference type="CDD" id="cd01439">
    <property type="entry name" value="TCCD_inducible_PARP_like"/>
    <property type="match status" value="1"/>
</dbReference>
<keyword evidence="5" id="KW-1185">Reference proteome</keyword>
<reference evidence="4" key="2">
    <citation type="submission" date="2025-09" db="UniProtKB">
        <authorList>
            <consortium name="Ensembl"/>
        </authorList>
    </citation>
    <scope>IDENTIFICATION</scope>
</reference>
<reference evidence="4" key="1">
    <citation type="submission" date="2025-08" db="UniProtKB">
        <authorList>
            <consortium name="Ensembl"/>
        </authorList>
    </citation>
    <scope>IDENTIFICATION</scope>
</reference>
<dbReference type="AlphaFoldDB" id="A0A8C4NAB3"/>
<evidence type="ECO:0000256" key="1">
    <source>
        <dbReference type="ARBA" id="ARBA00024347"/>
    </source>
</evidence>
<evidence type="ECO:0000313" key="5">
    <source>
        <dbReference type="Proteomes" id="UP000694388"/>
    </source>
</evidence>
<dbReference type="Gene3D" id="3.90.228.10">
    <property type="match status" value="1"/>
</dbReference>
<dbReference type="PANTHER" id="PTHR45740">
    <property type="entry name" value="POLY [ADP-RIBOSE] POLYMERASE"/>
    <property type="match status" value="1"/>
</dbReference>
<dbReference type="Proteomes" id="UP000694388">
    <property type="component" value="Unplaced"/>
</dbReference>
<dbReference type="PROSITE" id="PS51059">
    <property type="entry name" value="PARP_CATALYTIC"/>
    <property type="match status" value="1"/>
</dbReference>
<accession>A0A8C4NAB3</accession>
<dbReference type="GO" id="GO:0003950">
    <property type="term" value="F:NAD+ poly-ADP-ribosyltransferase activity"/>
    <property type="evidence" value="ECO:0007669"/>
    <property type="project" value="UniProtKB-UniRule"/>
</dbReference>
<dbReference type="OMA" id="VELWENF"/>
<feature type="domain" description="PARP catalytic" evidence="3">
    <location>
        <begin position="67"/>
        <end position="258"/>
    </location>
</feature>
<sequence length="258" mass="29941">MMRHSQETDSLFQITSMCNEQHLGQPVSIATGEVSSDLIKTVHTISFVHLSFHNIQFIPSSFLYRINTVNVLTVGRSEVNQLVPLRRQHSEYSMVKKLFAATMNTTIKNVSRIQNVELWENFTRKRKWMSHKNEGQVEERLLFHGTSSSSITGICNMNFDMRLHGKHGALYGKGVYFAKNATYSDRYVTEAQFSKQMILARVLVGEYMQGKETYRRPPEKAPNILYDSCVDDISNPEIFVIFEKDQMYPEYLLEYEKE</sequence>
<dbReference type="Pfam" id="PF00644">
    <property type="entry name" value="PARP"/>
    <property type="match status" value="1"/>
</dbReference>
<evidence type="ECO:0000313" key="4">
    <source>
        <dbReference type="Ensembl" id="ENSEBUP00000004756.1"/>
    </source>
</evidence>
<keyword evidence="2" id="KW-0808">Transferase</keyword>
<proteinExistence type="inferred from homology"/>
<dbReference type="GeneTree" id="ENSGT00940000154649"/>
<dbReference type="GO" id="GO:0005634">
    <property type="term" value="C:nucleus"/>
    <property type="evidence" value="ECO:0007669"/>
    <property type="project" value="TreeGrafter"/>
</dbReference>
<organism evidence="4 5">
    <name type="scientific">Eptatretus burgeri</name>
    <name type="common">Inshore hagfish</name>
    <dbReference type="NCBI Taxonomy" id="7764"/>
    <lineage>
        <taxon>Eukaryota</taxon>
        <taxon>Metazoa</taxon>
        <taxon>Chordata</taxon>
        <taxon>Craniata</taxon>
        <taxon>Vertebrata</taxon>
        <taxon>Cyclostomata</taxon>
        <taxon>Myxini</taxon>
        <taxon>Myxiniformes</taxon>
        <taxon>Myxinidae</taxon>
        <taxon>Eptatretinae</taxon>
        <taxon>Eptatretus</taxon>
    </lineage>
</organism>
<dbReference type="EC" id="2.4.2.-" evidence="2"/>
<dbReference type="PANTHER" id="PTHR45740:SF4">
    <property type="entry name" value="PROTEIN MONO-ADP-RIBOSYLTRANSFERASE PARP11"/>
    <property type="match status" value="1"/>
</dbReference>